<dbReference type="PIRSF" id="PIRSF000887">
    <property type="entry name" value="Pesterase_MJ0037"/>
    <property type="match status" value="1"/>
</dbReference>
<dbReference type="KEGG" id="nch:A0U93_14660"/>
<evidence type="ECO:0000313" key="2">
    <source>
        <dbReference type="Proteomes" id="UP000188604"/>
    </source>
</evidence>
<dbReference type="EMBL" id="CP014691">
    <property type="protein sequence ID" value="AQS88953.1"/>
    <property type="molecule type" value="Genomic_DNA"/>
</dbReference>
<dbReference type="InterPro" id="IPR029052">
    <property type="entry name" value="Metallo-depent_PP-like"/>
</dbReference>
<dbReference type="Proteomes" id="UP000188604">
    <property type="component" value="Chromosome"/>
</dbReference>
<dbReference type="Pfam" id="PF00149">
    <property type="entry name" value="Metallophos"/>
    <property type="match status" value="1"/>
</dbReference>
<dbReference type="AlphaFoldDB" id="A0A1U9KT18"/>
<accession>A0A1U9KT18</accession>
<dbReference type="InterPro" id="IPR026336">
    <property type="entry name" value="PdeM-like"/>
</dbReference>
<dbReference type="NCBIfam" id="TIGR04123">
    <property type="entry name" value="P_estr_lig_assc"/>
    <property type="match status" value="1"/>
</dbReference>
<protein>
    <submittedName>
        <fullName evidence="1">Uncharacterized protein</fullName>
    </submittedName>
</protein>
<dbReference type="SUPFAM" id="SSF56300">
    <property type="entry name" value="Metallo-dependent phosphatases"/>
    <property type="match status" value="1"/>
</dbReference>
<gene>
    <name evidence="1" type="ORF">A0U93_14660</name>
</gene>
<dbReference type="InterPro" id="IPR004843">
    <property type="entry name" value="Calcineurin-like_PHP"/>
</dbReference>
<evidence type="ECO:0000313" key="1">
    <source>
        <dbReference type="EMBL" id="AQS88953.1"/>
    </source>
</evidence>
<dbReference type="PANTHER" id="PTHR39323">
    <property type="entry name" value="BLR1149 PROTEIN"/>
    <property type="match status" value="1"/>
</dbReference>
<dbReference type="STRING" id="320497.A0U93_14660"/>
<sequence>MIASEWSLGSSKFLLDPTGIVYWPEQRLMAVADLHLEKSTAFAARGLLLPPYDTSVSLAMLHDAMIRYNPETLLALGDSFHDNGGPGRMASTEREKLAAITALAETIWIAGNHDPDLRQQVPGRHADEWRIGSFRFRHEPATDIPTGSFEFAGHLHPKARVRLRGQSISRSCFIGDARRLILPSFGAYTGGLDVSDPAIGNLFPNGAEIFMRGKERVYRFAI</sequence>
<reference evidence="1 2" key="1">
    <citation type="submission" date="2016-03" db="EMBL/GenBank/DDBJ databases">
        <title>Acetic acid bacteria sequencing.</title>
        <authorList>
            <person name="Brandt J."/>
            <person name="Jakob F."/>
            <person name="Vogel R.F."/>
        </authorList>
    </citation>
    <scope>NUCLEOTIDE SEQUENCE [LARGE SCALE GENOMIC DNA]</scope>
    <source>
        <strain evidence="1 2">NBRC 101099</strain>
    </source>
</reference>
<name>A0A1U9KT18_9PROT</name>
<proteinExistence type="predicted"/>
<dbReference type="GO" id="GO:0016787">
    <property type="term" value="F:hydrolase activity"/>
    <property type="evidence" value="ECO:0007669"/>
    <property type="project" value="InterPro"/>
</dbReference>
<keyword evidence="2" id="KW-1185">Reference proteome</keyword>
<dbReference type="RefSeq" id="WP_077808009.1">
    <property type="nucleotide sequence ID" value="NZ_BJXS01000001.1"/>
</dbReference>
<dbReference type="Gene3D" id="3.60.21.10">
    <property type="match status" value="1"/>
</dbReference>
<dbReference type="PANTHER" id="PTHR39323:SF1">
    <property type="entry name" value="BLR1149 PROTEIN"/>
    <property type="match status" value="1"/>
</dbReference>
<dbReference type="OrthoDB" id="9795838at2"/>
<organism evidence="1 2">
    <name type="scientific">Neoasaia chiangmaiensis</name>
    <dbReference type="NCBI Taxonomy" id="320497"/>
    <lineage>
        <taxon>Bacteria</taxon>
        <taxon>Pseudomonadati</taxon>
        <taxon>Pseudomonadota</taxon>
        <taxon>Alphaproteobacteria</taxon>
        <taxon>Acetobacterales</taxon>
        <taxon>Acetobacteraceae</taxon>
        <taxon>Neoasaia</taxon>
    </lineage>
</organism>
<dbReference type="InterPro" id="IPR024173">
    <property type="entry name" value="Pesterase_MJ0037-like"/>
</dbReference>